<evidence type="ECO:0000256" key="11">
    <source>
        <dbReference type="ARBA" id="ARBA00033378"/>
    </source>
</evidence>
<keyword evidence="6" id="KW-0832">Ubl conjugation</keyword>
<evidence type="ECO:0000256" key="1">
    <source>
        <dbReference type="ARBA" id="ARBA00004123"/>
    </source>
</evidence>
<evidence type="ECO:0000256" key="10">
    <source>
        <dbReference type="ARBA" id="ARBA00032947"/>
    </source>
</evidence>
<accession>A0AAE1SZQ5</accession>
<keyword evidence="5" id="KW-0597">Phosphoprotein</keyword>
<reference evidence="15" key="1">
    <citation type="submission" date="2023-12" db="EMBL/GenBank/DDBJ databases">
        <title>Genome assembly of Anisodus tanguticus.</title>
        <authorList>
            <person name="Wang Y.-J."/>
        </authorList>
    </citation>
    <scope>NUCLEOTIDE SEQUENCE</scope>
    <source>
        <strain evidence="15">KB-2021</strain>
        <tissue evidence="15">Leaf</tissue>
    </source>
</reference>
<sequence>MSHPQTPQSTTATAAAAVACTSNHRQVIPNSNINPNKIDLKPPNNFNNRATTTNSRFSSLESDIPDLNSSTRPAFSSNSLIPMIKVDGYEEDAILARSKFLTRMEVLKRRHRRTKQLQRIYRDCYWSLMEEVKLKHREYCWKFGVSTFQEDEDKSNKDGALGTGENNSNAVNSNTCGVHGCKLKAMALTKFCHMHILSDSKQKLYKACNYAIKRCVFSELSLKQHIKKFGNFANPFAVIPLVQDNLTGDLAFSVFLIHPSVECRMRIQTASLKLTGSYWWCVLAGQLVHTRVLLPMGAQAHKEHARSGIAVACTLSSPTGPILCGKPILRSTVPSYCSLHFQKAEKHMTRALKKAGLNASNTSKLAPKFHVIVAEYVSQIQNRRRAAQKAALENAEVKEENSP</sequence>
<evidence type="ECO:0000256" key="3">
    <source>
        <dbReference type="ARBA" id="ARBA00015508"/>
    </source>
</evidence>
<dbReference type="GO" id="GO:0006325">
    <property type="term" value="P:chromatin organization"/>
    <property type="evidence" value="ECO:0007669"/>
    <property type="project" value="UniProtKB-KW"/>
</dbReference>
<dbReference type="GO" id="GO:0005739">
    <property type="term" value="C:mitochondrion"/>
    <property type="evidence" value="ECO:0007669"/>
    <property type="project" value="UniProtKB-SubCell"/>
</dbReference>
<dbReference type="GO" id="GO:0005634">
    <property type="term" value="C:nucleus"/>
    <property type="evidence" value="ECO:0007669"/>
    <property type="project" value="UniProtKB-SubCell"/>
</dbReference>
<dbReference type="GO" id="GO:0044545">
    <property type="term" value="C:NSL complex"/>
    <property type="evidence" value="ECO:0007669"/>
    <property type="project" value="TreeGrafter"/>
</dbReference>
<dbReference type="PANTHER" id="PTHR13453">
    <property type="entry name" value="KAT8 REGULATORY NSL COMPLEX SUBUNIT 2"/>
    <property type="match status" value="1"/>
</dbReference>
<proteinExistence type="predicted"/>
<feature type="domain" description="KANL2-like probable zinc-finger" evidence="14">
    <location>
        <begin position="177"/>
        <end position="216"/>
    </location>
</feature>
<evidence type="ECO:0000256" key="13">
    <source>
        <dbReference type="ARBA" id="ARBA00093543"/>
    </source>
</evidence>
<organism evidence="15 16">
    <name type="scientific">Anisodus tanguticus</name>
    <dbReference type="NCBI Taxonomy" id="243964"/>
    <lineage>
        <taxon>Eukaryota</taxon>
        <taxon>Viridiplantae</taxon>
        <taxon>Streptophyta</taxon>
        <taxon>Embryophyta</taxon>
        <taxon>Tracheophyta</taxon>
        <taxon>Spermatophyta</taxon>
        <taxon>Magnoliopsida</taxon>
        <taxon>eudicotyledons</taxon>
        <taxon>Gunneridae</taxon>
        <taxon>Pentapetalae</taxon>
        <taxon>asterids</taxon>
        <taxon>lamiids</taxon>
        <taxon>Solanales</taxon>
        <taxon>Solanaceae</taxon>
        <taxon>Solanoideae</taxon>
        <taxon>Hyoscyameae</taxon>
        <taxon>Anisodus</taxon>
    </lineage>
</organism>
<keyword evidence="16" id="KW-1185">Reference proteome</keyword>
<dbReference type="InterPro" id="IPR026316">
    <property type="entry name" value="NSL2"/>
</dbReference>
<dbReference type="Pfam" id="PF13891">
    <property type="entry name" value="zf-C3HC3H_KANSL2"/>
    <property type="match status" value="1"/>
</dbReference>
<keyword evidence="7" id="KW-0156">Chromatin regulator</keyword>
<keyword evidence="9" id="KW-0539">Nucleus</keyword>
<comment type="subunit">
    <text evidence="13">Component of the NSL complex at least composed of KAT8/MOF, KANSL1, KANSL2, KANSL3, MCRS1, PHF20, OGT1/OGT, WDR5 and HCFC1.</text>
</comment>
<comment type="caution">
    <text evidence="15">The sequence shown here is derived from an EMBL/GenBank/DDBJ whole genome shotgun (WGS) entry which is preliminary data.</text>
</comment>
<evidence type="ECO:0000259" key="14">
    <source>
        <dbReference type="Pfam" id="PF13891"/>
    </source>
</evidence>
<gene>
    <name evidence="15" type="ORF">RND71_002380</name>
</gene>
<dbReference type="EMBL" id="JAVYJV010000001">
    <property type="protein sequence ID" value="KAK4380518.1"/>
    <property type="molecule type" value="Genomic_DNA"/>
</dbReference>
<keyword evidence="4" id="KW-1017">Isopeptide bond</keyword>
<dbReference type="InterPro" id="IPR025927">
    <property type="entry name" value="Znf_KANL2-like"/>
</dbReference>
<evidence type="ECO:0000256" key="7">
    <source>
        <dbReference type="ARBA" id="ARBA00022853"/>
    </source>
</evidence>
<evidence type="ECO:0000256" key="6">
    <source>
        <dbReference type="ARBA" id="ARBA00022843"/>
    </source>
</evidence>
<evidence type="ECO:0000256" key="12">
    <source>
        <dbReference type="ARBA" id="ARBA00093359"/>
    </source>
</evidence>
<evidence type="ECO:0000256" key="9">
    <source>
        <dbReference type="ARBA" id="ARBA00023242"/>
    </source>
</evidence>
<evidence type="ECO:0000256" key="8">
    <source>
        <dbReference type="ARBA" id="ARBA00023128"/>
    </source>
</evidence>
<protein>
    <recommendedName>
        <fullName evidence="3">KAT8 regulatory NSL complex subunit 2</fullName>
    </recommendedName>
    <alternativeName>
        <fullName evidence="11">NSL complex protein NSL2</fullName>
    </alternativeName>
    <alternativeName>
        <fullName evidence="10">Non-specific lethal 2 homolog</fullName>
    </alternativeName>
</protein>
<name>A0AAE1SZQ5_9SOLA</name>
<evidence type="ECO:0000313" key="15">
    <source>
        <dbReference type="EMBL" id="KAK4380518.1"/>
    </source>
</evidence>
<dbReference type="Proteomes" id="UP001291623">
    <property type="component" value="Unassembled WGS sequence"/>
</dbReference>
<evidence type="ECO:0000256" key="5">
    <source>
        <dbReference type="ARBA" id="ARBA00022553"/>
    </source>
</evidence>
<dbReference type="AlphaFoldDB" id="A0AAE1SZQ5"/>
<dbReference type="PANTHER" id="PTHR13453:SF1">
    <property type="entry name" value="KAT8 REGULATORY NSL COMPLEX SUBUNIT 2"/>
    <property type="match status" value="1"/>
</dbReference>
<comment type="subcellular location">
    <subcellularLocation>
        <location evidence="2">Mitochondrion</location>
    </subcellularLocation>
    <subcellularLocation>
        <location evidence="1">Nucleus</location>
    </subcellularLocation>
</comment>
<comment type="function">
    <text evidence="12">Non-catalytic component of the NSL histone acetyltransferase complex, a multiprotein complex that mediates histone H4 acetylation at 'Lys-5'- and 'Lys-8' (H4K5ac and H4K8ac) at transcription start sites and promotes transcription initiation. Required for NSL complex stability and for transcription of intraciliary transport genes in both ciliated and non-ciliated cells by regulating histone H4 acetylation at 'Lys-5'- and 'Lys-12' (H4K5ac and H4K12ac). This is necessary for cilium assembly in ciliated cells and for organization of the microtubule cytoskeleton in non-ciliated cells. Required within the NSL complex to maintain nuclear architecture stability by promoting KAT8-mediated acetylation of lamin LMNA.</text>
</comment>
<evidence type="ECO:0000256" key="2">
    <source>
        <dbReference type="ARBA" id="ARBA00004173"/>
    </source>
</evidence>
<evidence type="ECO:0000256" key="4">
    <source>
        <dbReference type="ARBA" id="ARBA00022499"/>
    </source>
</evidence>
<keyword evidence="8" id="KW-0496">Mitochondrion</keyword>
<evidence type="ECO:0000313" key="16">
    <source>
        <dbReference type="Proteomes" id="UP001291623"/>
    </source>
</evidence>